<proteinExistence type="inferred from homology"/>
<evidence type="ECO:0000256" key="7">
    <source>
        <dbReference type="SAM" id="MobiDB-lite"/>
    </source>
</evidence>
<dbReference type="GO" id="GO:0016592">
    <property type="term" value="C:mediator complex"/>
    <property type="evidence" value="ECO:0007669"/>
    <property type="project" value="InterPro"/>
</dbReference>
<evidence type="ECO:0000313" key="9">
    <source>
        <dbReference type="Proteomes" id="UP001178507"/>
    </source>
</evidence>
<keyword evidence="6" id="KW-0010">Activator</keyword>
<comment type="subunit">
    <text evidence="6">Component of the Mediator complex.</text>
</comment>
<comment type="caution">
    <text evidence="8">The sequence shown here is derived from an EMBL/GenBank/DDBJ whole genome shotgun (WGS) entry which is preliminary data.</text>
</comment>
<evidence type="ECO:0000256" key="2">
    <source>
        <dbReference type="ARBA" id="ARBA00007526"/>
    </source>
</evidence>
<evidence type="ECO:0000256" key="6">
    <source>
        <dbReference type="RuleBase" id="RU364143"/>
    </source>
</evidence>
<comment type="function">
    <text evidence="6">Component of the Mediator complex, a coactivator involved in the regulated transcription of nearly all RNA polymerase II-dependent genes. Mediator functions as a bridge to convey information from gene-specific regulatory proteins to the basal RNA polymerase II transcription machinery. Mediator is recruited to promoters by direct interactions with regulatory proteins and serves as a scaffold for the assembly of a functional preinitiation complex with RNA polymerase II and the general transcription factors.</text>
</comment>
<name>A0AA36HQ53_9DINO</name>
<reference evidence="8" key="1">
    <citation type="submission" date="2023-08" db="EMBL/GenBank/DDBJ databases">
        <authorList>
            <person name="Chen Y."/>
            <person name="Shah S."/>
            <person name="Dougan E. K."/>
            <person name="Thang M."/>
            <person name="Chan C."/>
        </authorList>
    </citation>
    <scope>NUCLEOTIDE SEQUENCE</scope>
</reference>
<evidence type="ECO:0000256" key="4">
    <source>
        <dbReference type="ARBA" id="ARBA00023163"/>
    </source>
</evidence>
<dbReference type="InterPro" id="IPR007018">
    <property type="entry name" value="Mediator_Med6"/>
</dbReference>
<evidence type="ECO:0000256" key="3">
    <source>
        <dbReference type="ARBA" id="ARBA00023015"/>
    </source>
</evidence>
<dbReference type="AlphaFoldDB" id="A0AA36HQ53"/>
<keyword evidence="3 6" id="KW-0805">Transcription regulation</keyword>
<feature type="region of interest" description="Disordered" evidence="7">
    <location>
        <begin position="138"/>
        <end position="160"/>
    </location>
</feature>
<dbReference type="Proteomes" id="UP001178507">
    <property type="component" value="Unassembled WGS sequence"/>
</dbReference>
<feature type="compositionally biased region" description="Basic and acidic residues" evidence="7">
    <location>
        <begin position="138"/>
        <end position="148"/>
    </location>
</feature>
<evidence type="ECO:0000256" key="1">
    <source>
        <dbReference type="ARBA" id="ARBA00004123"/>
    </source>
</evidence>
<comment type="similarity">
    <text evidence="2 6">Belongs to the Mediator complex subunit 6 family.</text>
</comment>
<dbReference type="PANTHER" id="PTHR13104">
    <property type="entry name" value="MED-6-RELATED"/>
    <property type="match status" value="1"/>
</dbReference>
<protein>
    <recommendedName>
        <fullName evidence="6">Mediator of RNA polymerase II transcription subunit 6</fullName>
    </recommendedName>
    <alternativeName>
        <fullName evidence="6">Mediator complex subunit 6</fullName>
    </alternativeName>
</protein>
<keyword evidence="9" id="KW-1185">Reference proteome</keyword>
<gene>
    <name evidence="6" type="primary">MED6</name>
    <name evidence="8" type="ORF">EVOR1521_LOCUS3130</name>
</gene>
<accession>A0AA36HQ53</accession>
<dbReference type="EMBL" id="CAUJNA010000182">
    <property type="protein sequence ID" value="CAJ1373253.1"/>
    <property type="molecule type" value="Genomic_DNA"/>
</dbReference>
<dbReference type="GO" id="GO:0003712">
    <property type="term" value="F:transcription coregulator activity"/>
    <property type="evidence" value="ECO:0007669"/>
    <property type="project" value="InterPro"/>
</dbReference>
<keyword evidence="5 6" id="KW-0539">Nucleus</keyword>
<evidence type="ECO:0000256" key="5">
    <source>
        <dbReference type="ARBA" id="ARBA00023242"/>
    </source>
</evidence>
<keyword evidence="4 6" id="KW-0804">Transcription</keyword>
<organism evidence="8 9">
    <name type="scientific">Effrenium voratum</name>
    <dbReference type="NCBI Taxonomy" id="2562239"/>
    <lineage>
        <taxon>Eukaryota</taxon>
        <taxon>Sar</taxon>
        <taxon>Alveolata</taxon>
        <taxon>Dinophyceae</taxon>
        <taxon>Suessiales</taxon>
        <taxon>Symbiodiniaceae</taxon>
        <taxon>Effrenium</taxon>
    </lineage>
</organism>
<dbReference type="InterPro" id="IPR038566">
    <property type="entry name" value="Mediator_Med6_sf"/>
</dbReference>
<dbReference type="Pfam" id="PF04934">
    <property type="entry name" value="Med6"/>
    <property type="match status" value="1"/>
</dbReference>
<dbReference type="Gene3D" id="3.10.450.580">
    <property type="entry name" value="Mediator complex, subunit Med6"/>
    <property type="match status" value="1"/>
</dbReference>
<evidence type="ECO:0000313" key="8">
    <source>
        <dbReference type="EMBL" id="CAJ1373253.1"/>
    </source>
</evidence>
<sequence>MDDLAHVSFVNTEFLQKNGLTVKNVLDYFFTSPFYLHFGGATSLNEQRRRGQIEDPFASEFVLLAANEDAKEGRVETSVFVIQRRSTVPHEAFYVISGSIYKAPEISELMGSALCQAALSAAGILKKQLEAMRQKELPDLPSEGRLESEPSEPSEPTWPAWCLFETKGPPAWLLAEAKLAAKVPR</sequence>
<dbReference type="GO" id="GO:0006357">
    <property type="term" value="P:regulation of transcription by RNA polymerase II"/>
    <property type="evidence" value="ECO:0007669"/>
    <property type="project" value="InterPro"/>
</dbReference>
<comment type="subcellular location">
    <subcellularLocation>
        <location evidence="1 6">Nucleus</location>
    </subcellularLocation>
</comment>